<proteinExistence type="predicted"/>
<dbReference type="EMBL" id="VSSQ01140366">
    <property type="protein sequence ID" value="MPN62406.1"/>
    <property type="molecule type" value="Genomic_DNA"/>
</dbReference>
<dbReference type="AlphaFoldDB" id="A0A645JG23"/>
<protein>
    <submittedName>
        <fullName evidence="1">Uncharacterized protein</fullName>
    </submittedName>
</protein>
<comment type="caution">
    <text evidence="1">The sequence shown here is derived from an EMBL/GenBank/DDBJ whole genome shotgun (WGS) entry which is preliminary data.</text>
</comment>
<gene>
    <name evidence="1" type="ORF">SDC9_210153</name>
</gene>
<evidence type="ECO:0000313" key="1">
    <source>
        <dbReference type="EMBL" id="MPN62406.1"/>
    </source>
</evidence>
<sequence>MDVAPRTDSNDRLVMVDLVRNGEIVGEEPLQDARDRHARARAELPLAGQKISRAEQAIPTIFVTHEGEKTENIYLIGEPPANL</sequence>
<reference evidence="1" key="1">
    <citation type="submission" date="2019-08" db="EMBL/GenBank/DDBJ databases">
        <authorList>
            <person name="Kucharzyk K."/>
            <person name="Murdoch R.W."/>
            <person name="Higgins S."/>
            <person name="Loffler F."/>
        </authorList>
    </citation>
    <scope>NUCLEOTIDE SEQUENCE</scope>
</reference>
<organism evidence="1">
    <name type="scientific">bioreactor metagenome</name>
    <dbReference type="NCBI Taxonomy" id="1076179"/>
    <lineage>
        <taxon>unclassified sequences</taxon>
        <taxon>metagenomes</taxon>
        <taxon>ecological metagenomes</taxon>
    </lineage>
</organism>
<name>A0A645JG23_9ZZZZ</name>
<accession>A0A645JG23</accession>